<dbReference type="EMBL" id="UIGR01000001">
    <property type="protein sequence ID" value="SUX32165.1"/>
    <property type="molecule type" value="Genomic_DNA"/>
</dbReference>
<gene>
    <name evidence="2" type="ORF">NCTC8684_01238</name>
</gene>
<evidence type="ECO:0000313" key="3">
    <source>
        <dbReference type="Proteomes" id="UP000254029"/>
    </source>
</evidence>
<sequence length="245" mass="26147">MVKSKVLCGLLSFSIVVSSLSGCATANVPSQKDANKSKIDSIKTVDIYYHKTDYAVMDLGGSGMSGLGGMFGVVGLLASLGAHAASKLTASDRADVRSHEFSELMRAHESDIDQDQANKLAEFVASTGRKVKLVEIDRPLGEKLVWKPAASDSKEDGSAALLLRTSLGYGAESMTSSYKPVVVTEYVLQTGNGDILVEGKETLWGDGPTYMTYDGLKKSYDAVHVALKTDSLSVAQKIFHATLEK</sequence>
<protein>
    <recommendedName>
        <fullName evidence="4">Lipoprotein</fullName>
    </recommendedName>
</protein>
<comment type="caution">
    <text evidence="2">The sequence shown here is derived from an EMBL/GenBank/DDBJ whole genome shotgun (WGS) entry which is preliminary data.</text>
</comment>
<evidence type="ECO:0000313" key="2">
    <source>
        <dbReference type="EMBL" id="SUX32165.1"/>
    </source>
</evidence>
<name>A0AAX2M749_CHRVL</name>
<keyword evidence="1" id="KW-0732">Signal</keyword>
<evidence type="ECO:0000256" key="1">
    <source>
        <dbReference type="SAM" id="SignalP"/>
    </source>
</evidence>
<dbReference type="PROSITE" id="PS51257">
    <property type="entry name" value="PROKAR_LIPOPROTEIN"/>
    <property type="match status" value="1"/>
</dbReference>
<reference evidence="2 3" key="1">
    <citation type="submission" date="2018-06" db="EMBL/GenBank/DDBJ databases">
        <authorList>
            <consortium name="Pathogen Informatics"/>
            <person name="Doyle S."/>
        </authorList>
    </citation>
    <scope>NUCLEOTIDE SEQUENCE [LARGE SCALE GENOMIC DNA]</scope>
    <source>
        <strain evidence="2 3">NCTC8684</strain>
    </source>
</reference>
<dbReference type="RefSeq" id="WP_131825843.1">
    <property type="nucleotide sequence ID" value="NZ_JBHMEH010000017.1"/>
</dbReference>
<organism evidence="2 3">
    <name type="scientific">Chromobacterium violaceum</name>
    <dbReference type="NCBI Taxonomy" id="536"/>
    <lineage>
        <taxon>Bacteria</taxon>
        <taxon>Pseudomonadati</taxon>
        <taxon>Pseudomonadota</taxon>
        <taxon>Betaproteobacteria</taxon>
        <taxon>Neisseriales</taxon>
        <taxon>Chromobacteriaceae</taxon>
        <taxon>Chromobacterium</taxon>
    </lineage>
</organism>
<accession>A0AAX2M749</accession>
<feature type="signal peptide" evidence="1">
    <location>
        <begin position="1"/>
        <end position="26"/>
    </location>
</feature>
<proteinExistence type="predicted"/>
<feature type="chain" id="PRO_5043735335" description="Lipoprotein" evidence="1">
    <location>
        <begin position="27"/>
        <end position="245"/>
    </location>
</feature>
<evidence type="ECO:0008006" key="4">
    <source>
        <dbReference type="Google" id="ProtNLM"/>
    </source>
</evidence>
<dbReference type="Proteomes" id="UP000254029">
    <property type="component" value="Unassembled WGS sequence"/>
</dbReference>
<dbReference type="AlphaFoldDB" id="A0AAX2M749"/>